<dbReference type="FunFam" id="2.40.50.140:FF:000159">
    <property type="entry name" value="rRNA biogenesis protein rrp5"/>
    <property type="match status" value="1"/>
</dbReference>
<proteinExistence type="predicted"/>
<evidence type="ECO:0000256" key="7">
    <source>
        <dbReference type="PROSITE-ProRule" id="PRU00339"/>
    </source>
</evidence>
<dbReference type="STRING" id="52247.A0A4T0X4H9"/>
<sequence>MAPKRTREDPDANVAKSLLSSAAEIAFPRGGASVLTPIEIKEVSNEAKRDVLFEQSKKSESVADEGSSKKRAKKSKKSKAFNILSKDEQSADEKHISIDLMSFNILNPGSYVLGVVKQINKMELVLSLPDNLVGYVPITNISKELVKLLEEYDDQEESSEEETDSDDEDDDDEKSHVPKQTIPFPQLEDRFVVGQYLRAKVVSNSNEKQKKRIELSLEPENSNSPMEEKEDLVENSIVQAAVVSVEDHGAILRFNKSFKSTGFISTKELVSSGLKVQKGSVILVTISKLNSRTATCKIPASSLKKQPMVSTVSSIDALLPGMLVDAIVEDVQNDGLICKVHGLCDASITLQHMNSLISPEEIKHNYAVGSTLKARIMATYMKNASTKLSLSILPHHQTLSFPGKDALEAFPIGHVFDKTIIKGKSSQFLFVDVLSGEISGQVHNSKIGEKEDVDLYKIGTTHKARILDYAIFDNVYILTMDKTQIDIPFVRANDIPVGTKVNAKIEKVSADGIMLSIDSRFQATVPPNHISDIKLVYPERKYKIGSSVKARILTVRSSGSKAHLTATLKRSLVNSDDEDIITEYNQLETGKRVPATVEKIIPSGCVVSFFGGVSAFLPISEVSETFVQNANDYVKVGQTVKVRIVSVDKENQKCLVSLRISGELSDEQSKAVSQLEPGKTVVKVEVLEKQRDAITVKLADSDVTATIPVAHLADGPNDIARSQLKKLKIGEVIDALVLSVDQRKRGLSLTAKPSLISDAQNGTLPTDYSDITISDKILHGFVKTVIPTGVFVSFANNLTGLVIPRFAAAKKVHDLTTIFTSGQSVSCSVVNVDENNNRFLLSLLVETANSKETAVNPVDESVKKLGDYSVGKVTKCVIKSVEPTCLIVRLADNQDGKIDITEIYDDINEIKDLKNPLAGFNKGKKLDAKIIGYFDMEKSKFSYSKKSKTNLVELTIKPSNLKNNNVVYPLSFNDLKEGDAVFGYIASVNNGYFWYNISPAQKAKLSFVDITDDVSKLENFENEFKVGTVVPTKISNIDIDHYAANVSGKSKTINSPNDLKIGDILPSLILNVRDNSVLVSLGDNITAVSMVTDALDDYTLKLHDVFHVGEFHTATVVSTDRKIYVSLRTKNAKDKLINSVEDLKRGDIVRGYINKITNTGLFVDLGRSVYALVRVSDISDSFISDWKSNFEVHQSVKGRIIEASSEGRVLLSLKDSVVNGKLSNLKTFADLSVGDIFEGTIKKVEEYGVFVTLDGTDGISGLCHRSQITDTPIKNAEDIFNVGERVKVKILELNPEKKQMSLGMKASYFKDENSDDEDNERDADVEMKEAADDVESDDENMDVDDEDDDSNDEKDDSDTELEKKTDSALNGLSTGLSTGFDWTASILEQAREDESSDEEEEFDNEVNKKSKKKSIKSTDVEDKTGDLDTRAPQSISDFERLLVGNPDSSILWIQYMSFQLQLSEIEKAREIGERALKTINFREEQQKMNIWIALLNLENTFGDDETLDALFKRSCQYMDAFIMHQKLVAIYIASEKFEKADSLFKTMCKKFGSKNPSAWISYGSFLLDRNNNEEAHKVLAKALQVLPKRDHVDVVRKFAQLEFQKGDPEQGRSLFEGLLSDVSKRIDLWNVYIDQEIKLNEKARVDSLFERVVEKKLSRKQAKFFFGKWLSFEESHGDEKSQDYVKAKAAEYAEKLSK</sequence>
<feature type="region of interest" description="Disordered" evidence="8">
    <location>
        <begin position="1306"/>
        <end position="1372"/>
    </location>
</feature>
<feature type="domain" description="S1 motif" evidence="9">
    <location>
        <begin position="1146"/>
        <end position="1214"/>
    </location>
</feature>
<keyword evidence="3" id="KW-0597">Phosphoprotein</keyword>
<dbReference type="InterPro" id="IPR057302">
    <property type="entry name" value="Rrp5_S1"/>
</dbReference>
<evidence type="ECO:0000259" key="9">
    <source>
        <dbReference type="PROSITE" id="PS50126"/>
    </source>
</evidence>
<dbReference type="InterPro" id="IPR019734">
    <property type="entry name" value="TPR_rpt"/>
</dbReference>
<feature type="domain" description="S1 motif" evidence="9">
    <location>
        <begin position="109"/>
        <end position="218"/>
    </location>
</feature>
<feature type="compositionally biased region" description="Basic and acidic residues" evidence="8">
    <location>
        <begin position="1322"/>
        <end position="1331"/>
    </location>
</feature>
<dbReference type="FunFam" id="1.25.40.10:FF:000065">
    <property type="entry name" value="Programmed cell death 11"/>
    <property type="match status" value="1"/>
</dbReference>
<evidence type="ECO:0000256" key="5">
    <source>
        <dbReference type="ARBA" id="ARBA00023242"/>
    </source>
</evidence>
<keyword evidence="2" id="KW-0698">rRNA processing</keyword>
<dbReference type="PANTHER" id="PTHR23270">
    <property type="entry name" value="PROGRAMMED CELL DEATH PROTEIN 11 PRE-RRNA PROCESSING PROTEIN RRP5"/>
    <property type="match status" value="1"/>
</dbReference>
<dbReference type="FunFam" id="2.40.50.140:FF:000103">
    <property type="entry name" value="protein RRP5 homolog"/>
    <property type="match status" value="2"/>
</dbReference>
<feature type="domain" description="S1 motif" evidence="9">
    <location>
        <begin position="590"/>
        <end position="659"/>
    </location>
</feature>
<dbReference type="InterPro" id="IPR045209">
    <property type="entry name" value="Rrp5"/>
</dbReference>
<gene>
    <name evidence="10" type="ORF">CANINC_001550</name>
</gene>
<dbReference type="CDD" id="cd05693">
    <property type="entry name" value="S1_Rrp5_repeat_hs1_sc1"/>
    <property type="match status" value="1"/>
</dbReference>
<evidence type="ECO:0000256" key="3">
    <source>
        <dbReference type="ARBA" id="ARBA00022553"/>
    </source>
</evidence>
<protein>
    <recommendedName>
        <fullName evidence="6">mRNA 3'-end-processing protein RNA14</fullName>
    </recommendedName>
</protein>
<dbReference type="PANTHER" id="PTHR23270:SF10">
    <property type="entry name" value="PROTEIN RRP5 HOMOLOG"/>
    <property type="match status" value="1"/>
</dbReference>
<keyword evidence="7" id="KW-0802">TPR repeat</keyword>
<evidence type="ECO:0000256" key="8">
    <source>
        <dbReference type="SAM" id="MobiDB-lite"/>
    </source>
</evidence>
<dbReference type="InterPro" id="IPR008847">
    <property type="entry name" value="Suf"/>
</dbReference>
<feature type="domain" description="S1 motif" evidence="9">
    <location>
        <begin position="321"/>
        <end position="391"/>
    </location>
</feature>
<dbReference type="Pfam" id="PF23459">
    <property type="entry name" value="S1_RRP5"/>
    <property type="match status" value="1"/>
</dbReference>
<dbReference type="InterPro" id="IPR048059">
    <property type="entry name" value="Rrp5_S1_rpt_hs1_sc1"/>
</dbReference>
<feature type="domain" description="S1 motif" evidence="9">
    <location>
        <begin position="498"/>
        <end position="569"/>
    </location>
</feature>
<feature type="domain" description="S1 motif" evidence="9">
    <location>
        <begin position="871"/>
        <end position="946"/>
    </location>
</feature>
<feature type="compositionally biased region" description="Acidic residues" evidence="8">
    <location>
        <begin position="151"/>
        <end position="172"/>
    </location>
</feature>
<reference evidence="10 11" key="1">
    <citation type="journal article" date="2019" name="Front. Genet.">
        <title>Whole-Genome Sequencing of the Opportunistic Yeast Pathogen Candida inconspicua Uncovers Its Hybrid Origin.</title>
        <authorList>
            <person name="Mixao V."/>
            <person name="Hansen A.P."/>
            <person name="Saus E."/>
            <person name="Boekhout T."/>
            <person name="Lass-Florl C."/>
            <person name="Gabaldon T."/>
        </authorList>
    </citation>
    <scope>NUCLEOTIDE SEQUENCE [LARGE SCALE GENOMIC DNA]</scope>
    <source>
        <strain evidence="10 11">CBS 180</strain>
    </source>
</reference>
<feature type="domain" description="S1 motif" evidence="9">
    <location>
        <begin position="1234"/>
        <end position="1305"/>
    </location>
</feature>
<dbReference type="GO" id="GO:0006364">
    <property type="term" value="P:rRNA processing"/>
    <property type="evidence" value="ECO:0007669"/>
    <property type="project" value="UniProtKB-KW"/>
</dbReference>
<evidence type="ECO:0000313" key="11">
    <source>
        <dbReference type="Proteomes" id="UP000307173"/>
    </source>
</evidence>
<feature type="domain" description="S1 motif" evidence="9">
    <location>
        <begin position="775"/>
        <end position="844"/>
    </location>
</feature>
<feature type="compositionally biased region" description="Basic and acidic residues" evidence="8">
    <location>
        <begin position="1416"/>
        <end position="1429"/>
    </location>
</feature>
<accession>A0A4T0X4H9</accession>
<dbReference type="Pfam" id="PF05843">
    <property type="entry name" value="Suf"/>
    <property type="match status" value="1"/>
</dbReference>
<dbReference type="Gene3D" id="2.40.50.140">
    <property type="entry name" value="Nucleic acid-binding proteins"/>
    <property type="match status" value="11"/>
</dbReference>
<evidence type="ECO:0000313" key="10">
    <source>
        <dbReference type="EMBL" id="TID29857.1"/>
    </source>
</evidence>
<dbReference type="Gene3D" id="1.25.40.10">
    <property type="entry name" value="Tetratricopeptide repeat domain"/>
    <property type="match status" value="1"/>
</dbReference>
<dbReference type="GO" id="GO:0003723">
    <property type="term" value="F:RNA binding"/>
    <property type="evidence" value="ECO:0007669"/>
    <property type="project" value="TreeGrafter"/>
</dbReference>
<dbReference type="GO" id="GO:0032040">
    <property type="term" value="C:small-subunit processome"/>
    <property type="evidence" value="ECO:0007669"/>
    <property type="project" value="TreeGrafter"/>
</dbReference>
<comment type="subcellular location">
    <subcellularLocation>
        <location evidence="1">Nucleus</location>
        <location evidence="1">Nucleolus</location>
    </subcellularLocation>
</comment>
<dbReference type="InterPro" id="IPR012340">
    <property type="entry name" value="NA-bd_OB-fold"/>
</dbReference>
<dbReference type="SUPFAM" id="SSF48452">
    <property type="entry name" value="TPR-like"/>
    <property type="match status" value="2"/>
</dbReference>
<keyword evidence="11" id="KW-1185">Reference proteome</keyword>
<keyword evidence="5" id="KW-0539">Nucleus</keyword>
<feature type="domain" description="S1 motif" evidence="9">
    <location>
        <begin position="1062"/>
        <end position="1130"/>
    </location>
</feature>
<feature type="compositionally biased region" description="Acidic residues" evidence="8">
    <location>
        <begin position="1394"/>
        <end position="1404"/>
    </location>
</feature>
<evidence type="ECO:0000256" key="6">
    <source>
        <dbReference type="ARBA" id="ARBA00026188"/>
    </source>
</evidence>
<dbReference type="SUPFAM" id="SSF50249">
    <property type="entry name" value="Nucleic acid-binding proteins"/>
    <property type="match status" value="12"/>
</dbReference>
<keyword evidence="4" id="KW-0677">Repeat</keyword>
<dbReference type="OrthoDB" id="412781at2759"/>
<dbReference type="EMBL" id="SELW01000224">
    <property type="protein sequence ID" value="TID29857.1"/>
    <property type="molecule type" value="Genomic_DNA"/>
</dbReference>
<dbReference type="InterPro" id="IPR011990">
    <property type="entry name" value="TPR-like_helical_dom_sf"/>
</dbReference>
<feature type="compositionally biased region" description="Acidic residues" evidence="8">
    <location>
        <begin position="1332"/>
        <end position="1359"/>
    </location>
</feature>
<dbReference type="SMART" id="SM00386">
    <property type="entry name" value="HAT"/>
    <property type="match status" value="5"/>
</dbReference>
<dbReference type="SMART" id="SM00316">
    <property type="entry name" value="S1"/>
    <property type="match status" value="13"/>
</dbReference>
<feature type="domain" description="S1 motif" evidence="9">
    <location>
        <begin position="978"/>
        <end position="1049"/>
    </location>
</feature>
<dbReference type="InterPro" id="IPR003029">
    <property type="entry name" value="S1_domain"/>
</dbReference>
<dbReference type="PROSITE" id="PS50005">
    <property type="entry name" value="TPR"/>
    <property type="match status" value="1"/>
</dbReference>
<dbReference type="PROSITE" id="PS50126">
    <property type="entry name" value="S1"/>
    <property type="match status" value="11"/>
</dbReference>
<feature type="domain" description="S1 motif" evidence="9">
    <location>
        <begin position="678"/>
        <end position="752"/>
    </location>
</feature>
<comment type="caution">
    <text evidence="10">The sequence shown here is derived from an EMBL/GenBank/DDBJ whole genome shotgun (WGS) entry which is preliminary data.</text>
</comment>
<organism evidence="10 11">
    <name type="scientific">Pichia inconspicua</name>
    <dbReference type="NCBI Taxonomy" id="52247"/>
    <lineage>
        <taxon>Eukaryota</taxon>
        <taxon>Fungi</taxon>
        <taxon>Dikarya</taxon>
        <taxon>Ascomycota</taxon>
        <taxon>Saccharomycotina</taxon>
        <taxon>Pichiomycetes</taxon>
        <taxon>Pichiales</taxon>
        <taxon>Pichiaceae</taxon>
        <taxon>Pichia</taxon>
    </lineage>
</organism>
<dbReference type="InterPro" id="IPR003107">
    <property type="entry name" value="HAT"/>
</dbReference>
<name>A0A4T0X4H9_9ASCO</name>
<evidence type="ECO:0000256" key="4">
    <source>
        <dbReference type="ARBA" id="ARBA00022737"/>
    </source>
</evidence>
<dbReference type="Proteomes" id="UP000307173">
    <property type="component" value="Unassembled WGS sequence"/>
</dbReference>
<dbReference type="FunFam" id="2.40.50.140:FF:000155">
    <property type="entry name" value="rRNA biogenesis protein RRP5"/>
    <property type="match status" value="1"/>
</dbReference>
<evidence type="ECO:0000256" key="1">
    <source>
        <dbReference type="ARBA" id="ARBA00004604"/>
    </source>
</evidence>
<dbReference type="Pfam" id="PF00575">
    <property type="entry name" value="S1"/>
    <property type="match status" value="3"/>
</dbReference>
<evidence type="ECO:0000256" key="2">
    <source>
        <dbReference type="ARBA" id="ARBA00022552"/>
    </source>
</evidence>
<feature type="region of interest" description="Disordered" evidence="8">
    <location>
        <begin position="1389"/>
        <end position="1431"/>
    </location>
</feature>
<feature type="region of interest" description="Disordered" evidence="8">
    <location>
        <begin position="151"/>
        <end position="180"/>
    </location>
</feature>
<feature type="repeat" description="TPR" evidence="7">
    <location>
        <begin position="1556"/>
        <end position="1589"/>
    </location>
</feature>